<evidence type="ECO:0000313" key="2">
    <source>
        <dbReference type="EMBL" id="GFD22098.1"/>
    </source>
</evidence>
<feature type="region of interest" description="Disordered" evidence="1">
    <location>
        <begin position="1"/>
        <end position="57"/>
    </location>
</feature>
<reference evidence="2" key="1">
    <citation type="journal article" date="2019" name="Sci. Rep.">
        <title>Draft genome of Tanacetum cinerariifolium, the natural source of mosquito coil.</title>
        <authorList>
            <person name="Yamashiro T."/>
            <person name="Shiraishi A."/>
            <person name="Satake H."/>
            <person name="Nakayama K."/>
        </authorList>
    </citation>
    <scope>NUCLEOTIDE SEQUENCE</scope>
</reference>
<organism evidence="2">
    <name type="scientific">Tanacetum cinerariifolium</name>
    <name type="common">Dalmatian daisy</name>
    <name type="synonym">Chrysanthemum cinerariifolium</name>
    <dbReference type="NCBI Taxonomy" id="118510"/>
    <lineage>
        <taxon>Eukaryota</taxon>
        <taxon>Viridiplantae</taxon>
        <taxon>Streptophyta</taxon>
        <taxon>Embryophyta</taxon>
        <taxon>Tracheophyta</taxon>
        <taxon>Spermatophyta</taxon>
        <taxon>Magnoliopsida</taxon>
        <taxon>eudicotyledons</taxon>
        <taxon>Gunneridae</taxon>
        <taxon>Pentapetalae</taxon>
        <taxon>asterids</taxon>
        <taxon>campanulids</taxon>
        <taxon>Asterales</taxon>
        <taxon>Asteraceae</taxon>
        <taxon>Asteroideae</taxon>
        <taxon>Anthemideae</taxon>
        <taxon>Anthemidinae</taxon>
        <taxon>Tanacetum</taxon>
    </lineage>
</organism>
<accession>A0A699ULE4</accession>
<dbReference type="AlphaFoldDB" id="A0A699ULE4"/>
<name>A0A699ULE4_TANCI</name>
<feature type="compositionally biased region" description="Polar residues" evidence="1">
    <location>
        <begin position="8"/>
        <end position="17"/>
    </location>
</feature>
<feature type="region of interest" description="Disordered" evidence="1">
    <location>
        <begin position="100"/>
        <end position="122"/>
    </location>
</feature>
<feature type="non-terminal residue" evidence="2">
    <location>
        <position position="1"/>
    </location>
</feature>
<feature type="non-terminal residue" evidence="2">
    <location>
        <position position="122"/>
    </location>
</feature>
<evidence type="ECO:0000256" key="1">
    <source>
        <dbReference type="SAM" id="MobiDB-lite"/>
    </source>
</evidence>
<gene>
    <name evidence="2" type="ORF">Tci_894067</name>
</gene>
<protein>
    <submittedName>
        <fullName evidence="2">Uncharacterized protein</fullName>
    </submittedName>
</protein>
<dbReference type="EMBL" id="BKCJ011334455">
    <property type="protein sequence ID" value="GFD22098.1"/>
    <property type="molecule type" value="Genomic_DNA"/>
</dbReference>
<comment type="caution">
    <text evidence="2">The sequence shown here is derived from an EMBL/GenBank/DDBJ whole genome shotgun (WGS) entry which is preliminary data.</text>
</comment>
<sequence length="122" mass="13102">LKAPPRPSISTPVTSAQPAPISAPAKPQEKKRKQATETSNKPPKAKKSKFGFIGKKRSLKSMTASEAEDVLAMEPQFAAENTDLQKALEESMKTAYAAAPRGPLPSVVIKEPESGKYQPLSE</sequence>
<feature type="compositionally biased region" description="Basic residues" evidence="1">
    <location>
        <begin position="43"/>
        <end position="57"/>
    </location>
</feature>
<proteinExistence type="predicted"/>